<protein>
    <submittedName>
        <fullName evidence="1">Uncharacterized protein</fullName>
    </submittedName>
</protein>
<dbReference type="AlphaFoldDB" id="A0A6A6ZDZ7"/>
<name>A0A6A6ZDZ7_9PLEO</name>
<reference evidence="1" key="1">
    <citation type="journal article" date="2020" name="Stud. Mycol.">
        <title>101 Dothideomycetes genomes: a test case for predicting lifestyles and emergence of pathogens.</title>
        <authorList>
            <person name="Haridas S."/>
            <person name="Albert R."/>
            <person name="Binder M."/>
            <person name="Bloem J."/>
            <person name="Labutti K."/>
            <person name="Salamov A."/>
            <person name="Andreopoulos B."/>
            <person name="Baker S."/>
            <person name="Barry K."/>
            <person name="Bills G."/>
            <person name="Bluhm B."/>
            <person name="Cannon C."/>
            <person name="Castanera R."/>
            <person name="Culley D."/>
            <person name="Daum C."/>
            <person name="Ezra D."/>
            <person name="Gonzalez J."/>
            <person name="Henrissat B."/>
            <person name="Kuo A."/>
            <person name="Liang C."/>
            <person name="Lipzen A."/>
            <person name="Lutzoni F."/>
            <person name="Magnuson J."/>
            <person name="Mondo S."/>
            <person name="Nolan M."/>
            <person name="Ohm R."/>
            <person name="Pangilinan J."/>
            <person name="Park H.-J."/>
            <person name="Ramirez L."/>
            <person name="Alfaro M."/>
            <person name="Sun H."/>
            <person name="Tritt A."/>
            <person name="Yoshinaga Y."/>
            <person name="Zwiers L.-H."/>
            <person name="Turgeon B."/>
            <person name="Goodwin S."/>
            <person name="Spatafora J."/>
            <person name="Crous P."/>
            <person name="Grigoriev I."/>
        </authorList>
    </citation>
    <scope>NUCLEOTIDE SEQUENCE</scope>
    <source>
        <strain evidence="1">CBS 113818</strain>
    </source>
</reference>
<accession>A0A6A6ZDZ7</accession>
<evidence type="ECO:0000313" key="1">
    <source>
        <dbReference type="EMBL" id="KAF2818505.1"/>
    </source>
</evidence>
<dbReference type="Proteomes" id="UP000799424">
    <property type="component" value="Unassembled WGS sequence"/>
</dbReference>
<sequence>DIIARLSRLQILRLTHSPVRLGGLDEETTADSLRIFHMQIANDVMQYLAAKGSPVQLLASSPTVQESRSRADHQADSNGHTFPHYFYVKGTTSMARFHARDLVKVTAIPVKKRMWVYLCDLSF</sequence>
<dbReference type="OrthoDB" id="3794824at2759"/>
<dbReference type="EMBL" id="MU006251">
    <property type="protein sequence ID" value="KAF2818505.1"/>
    <property type="molecule type" value="Genomic_DNA"/>
</dbReference>
<feature type="non-terminal residue" evidence="1">
    <location>
        <position position="1"/>
    </location>
</feature>
<gene>
    <name evidence="1" type="ORF">CC86DRAFT_308879</name>
</gene>
<proteinExistence type="predicted"/>
<keyword evidence="2" id="KW-1185">Reference proteome</keyword>
<evidence type="ECO:0000313" key="2">
    <source>
        <dbReference type="Proteomes" id="UP000799424"/>
    </source>
</evidence>
<organism evidence="1 2">
    <name type="scientific">Ophiobolus disseminans</name>
    <dbReference type="NCBI Taxonomy" id="1469910"/>
    <lineage>
        <taxon>Eukaryota</taxon>
        <taxon>Fungi</taxon>
        <taxon>Dikarya</taxon>
        <taxon>Ascomycota</taxon>
        <taxon>Pezizomycotina</taxon>
        <taxon>Dothideomycetes</taxon>
        <taxon>Pleosporomycetidae</taxon>
        <taxon>Pleosporales</taxon>
        <taxon>Pleosporineae</taxon>
        <taxon>Phaeosphaeriaceae</taxon>
        <taxon>Ophiobolus</taxon>
    </lineage>
</organism>